<evidence type="ECO:0000256" key="4">
    <source>
        <dbReference type="ARBA" id="ARBA00022884"/>
    </source>
</evidence>
<feature type="domain" description="SAM-dependent MTase RsmB/NOP-type" evidence="7">
    <location>
        <begin position="267"/>
        <end position="462"/>
    </location>
</feature>
<dbReference type="InterPro" id="IPR023267">
    <property type="entry name" value="RCMT"/>
</dbReference>
<keyword evidence="2 5" id="KW-0808">Transferase</keyword>
<reference evidence="8 9" key="1">
    <citation type="submission" date="2016-10" db="EMBL/GenBank/DDBJ databases">
        <authorList>
            <person name="de Groot N.N."/>
        </authorList>
    </citation>
    <scope>NUCLEOTIDE SEQUENCE [LARGE SCALE GENOMIC DNA]</scope>
    <source>
        <strain evidence="8 9">DSM 22489</strain>
    </source>
</reference>
<dbReference type="SUPFAM" id="SSF48013">
    <property type="entry name" value="NusB-like"/>
    <property type="match status" value="1"/>
</dbReference>
<protein>
    <submittedName>
        <fullName evidence="8">16S rRNA (Cytosine967-C5)-methyltransferase</fullName>
    </submittedName>
</protein>
<dbReference type="SUPFAM" id="SSF53335">
    <property type="entry name" value="S-adenosyl-L-methionine-dependent methyltransferases"/>
    <property type="match status" value="1"/>
</dbReference>
<dbReference type="Pfam" id="PF01189">
    <property type="entry name" value="Methyltr_RsmB-F"/>
    <property type="match status" value="1"/>
</dbReference>
<dbReference type="GO" id="GO:0006355">
    <property type="term" value="P:regulation of DNA-templated transcription"/>
    <property type="evidence" value="ECO:0007669"/>
    <property type="project" value="InterPro"/>
</dbReference>
<dbReference type="InterPro" id="IPR035926">
    <property type="entry name" value="NusB-like_sf"/>
</dbReference>
<comment type="caution">
    <text evidence="5">Lacks conserved residue(s) required for the propagation of feature annotation.</text>
</comment>
<feature type="binding site" evidence="5">
    <location>
        <begin position="272"/>
        <end position="278"/>
    </location>
    <ligand>
        <name>S-adenosyl-L-methionine</name>
        <dbReference type="ChEBI" id="CHEBI:59789"/>
    </ligand>
</feature>
<dbReference type="Pfam" id="PF01029">
    <property type="entry name" value="NusB"/>
    <property type="match status" value="1"/>
</dbReference>
<evidence type="ECO:0000259" key="7">
    <source>
        <dbReference type="PROSITE" id="PS51686"/>
    </source>
</evidence>
<feature type="region of interest" description="Disordered" evidence="6">
    <location>
        <begin position="180"/>
        <end position="208"/>
    </location>
</feature>
<dbReference type="Gene3D" id="3.40.50.150">
    <property type="entry name" value="Vaccinia Virus protein VP39"/>
    <property type="match status" value="1"/>
</dbReference>
<evidence type="ECO:0000256" key="2">
    <source>
        <dbReference type="ARBA" id="ARBA00022679"/>
    </source>
</evidence>
<dbReference type="PROSITE" id="PS51686">
    <property type="entry name" value="SAM_MT_RSMB_NOP"/>
    <property type="match status" value="1"/>
</dbReference>
<dbReference type="AlphaFoldDB" id="A0A1H5ZDN0"/>
<dbReference type="Gene3D" id="1.10.940.10">
    <property type="entry name" value="NusB-like"/>
    <property type="match status" value="1"/>
</dbReference>
<evidence type="ECO:0000256" key="1">
    <source>
        <dbReference type="ARBA" id="ARBA00022603"/>
    </source>
</evidence>
<evidence type="ECO:0000256" key="5">
    <source>
        <dbReference type="PROSITE-ProRule" id="PRU01023"/>
    </source>
</evidence>
<evidence type="ECO:0000256" key="6">
    <source>
        <dbReference type="SAM" id="MobiDB-lite"/>
    </source>
</evidence>
<name>A0A1H5ZDN0_9BACT</name>
<dbReference type="CDD" id="cd02440">
    <property type="entry name" value="AdoMet_MTases"/>
    <property type="match status" value="1"/>
</dbReference>
<dbReference type="EMBL" id="FNVA01000004">
    <property type="protein sequence ID" value="SEG33767.1"/>
    <property type="molecule type" value="Genomic_DNA"/>
</dbReference>
<sequence length="480" mass="51247">MPAKPISPARKAAFAILERVLESEAHSDDLLHGPGMSALSQQDRNLATALVLGTLRWKLALDAELIPLLSRPDVRLSNAIATTLELGAFQLRHMDRIPVHAALDESVELVRAAGQSHATGMVNAILRKLSTQKAPAPKVFETPAQLAERLGHPGWIVERWVKNYGLAAARAICEYDQREPGARPSSALEAAEVAPPESEVTAPEVAEPEAPQHGVAAILEVEAPATPEQLIEAAPELAPRAATIDPGSRLVAELTAALAPASATRIRVWDACAAPGGKTRVLAELLPDAEIFATDVSPRRMKAMQERLERDGLAERIRTEVAEAETLSEESGPFDLILCDAPCSGTGTLARNPEIRLRLEPAHLSRQAKRQREILRGVLGRLRPGGRLVYSTCSLEPEENEAVVEAVLQKVANIGRVDLTAVIMGKVAAENASAIVRNGCLRTLPGANFAGDGFFAAAFERLPDDAPKGVEPPAVVAAED</sequence>
<dbReference type="GO" id="GO:0001510">
    <property type="term" value="P:RNA methylation"/>
    <property type="evidence" value="ECO:0007669"/>
    <property type="project" value="InterPro"/>
</dbReference>
<comment type="similarity">
    <text evidence="5">Belongs to the class I-like SAM-binding methyltransferase superfamily. RsmB/NOP family.</text>
</comment>
<dbReference type="GO" id="GO:0008173">
    <property type="term" value="F:RNA methyltransferase activity"/>
    <property type="evidence" value="ECO:0007669"/>
    <property type="project" value="InterPro"/>
</dbReference>
<keyword evidence="3 5" id="KW-0949">S-adenosyl-L-methionine</keyword>
<evidence type="ECO:0000313" key="8">
    <source>
        <dbReference type="EMBL" id="SEG33767.1"/>
    </source>
</evidence>
<organism evidence="8 9">
    <name type="scientific">Bryocella elongata</name>
    <dbReference type="NCBI Taxonomy" id="863522"/>
    <lineage>
        <taxon>Bacteria</taxon>
        <taxon>Pseudomonadati</taxon>
        <taxon>Acidobacteriota</taxon>
        <taxon>Terriglobia</taxon>
        <taxon>Terriglobales</taxon>
        <taxon>Acidobacteriaceae</taxon>
        <taxon>Bryocella</taxon>
    </lineage>
</organism>
<keyword evidence="9" id="KW-1185">Reference proteome</keyword>
<dbReference type="PANTHER" id="PTHR22807">
    <property type="entry name" value="NOP2 YEAST -RELATED NOL1/NOP2/FMU SUN DOMAIN-CONTAINING"/>
    <property type="match status" value="1"/>
</dbReference>
<dbReference type="PANTHER" id="PTHR22807:SF53">
    <property type="entry name" value="RIBOSOMAL RNA SMALL SUBUNIT METHYLTRANSFERASE B-RELATED"/>
    <property type="match status" value="1"/>
</dbReference>
<proteinExistence type="inferred from homology"/>
<gene>
    <name evidence="8" type="ORF">SAMN05421819_2569</name>
</gene>
<accession>A0A1H5ZDN0</accession>
<feature type="compositionally biased region" description="Low complexity" evidence="6">
    <location>
        <begin position="184"/>
        <end position="208"/>
    </location>
</feature>
<evidence type="ECO:0000256" key="3">
    <source>
        <dbReference type="ARBA" id="ARBA00022691"/>
    </source>
</evidence>
<dbReference type="PRINTS" id="PR02008">
    <property type="entry name" value="RCMTFAMILY"/>
</dbReference>
<dbReference type="Proteomes" id="UP000236728">
    <property type="component" value="Unassembled WGS sequence"/>
</dbReference>
<keyword evidence="4 5" id="KW-0694">RNA-binding</keyword>
<feature type="binding site" evidence="5">
    <location>
        <position position="340"/>
    </location>
    <ligand>
        <name>S-adenosyl-L-methionine</name>
        <dbReference type="ChEBI" id="CHEBI:59789"/>
    </ligand>
</feature>
<dbReference type="InterPro" id="IPR049560">
    <property type="entry name" value="MeTrfase_RsmB-F_NOP2_cat"/>
</dbReference>
<dbReference type="GO" id="GO:0003723">
    <property type="term" value="F:RNA binding"/>
    <property type="evidence" value="ECO:0007669"/>
    <property type="project" value="UniProtKB-UniRule"/>
</dbReference>
<evidence type="ECO:0000313" key="9">
    <source>
        <dbReference type="Proteomes" id="UP000236728"/>
    </source>
</evidence>
<feature type="binding site" evidence="5">
    <location>
        <position position="295"/>
    </location>
    <ligand>
        <name>S-adenosyl-L-methionine</name>
        <dbReference type="ChEBI" id="CHEBI:59789"/>
    </ligand>
</feature>
<dbReference type="InterPro" id="IPR029063">
    <property type="entry name" value="SAM-dependent_MTases_sf"/>
</dbReference>
<dbReference type="InterPro" id="IPR001678">
    <property type="entry name" value="MeTrfase_RsmB-F_NOP2_dom"/>
</dbReference>
<feature type="active site" description="Nucleophile" evidence="5">
    <location>
        <position position="393"/>
    </location>
</feature>
<keyword evidence="1 5" id="KW-0489">Methyltransferase</keyword>
<dbReference type="InterPro" id="IPR006027">
    <property type="entry name" value="NusB_RsmB_TIM44"/>
</dbReference>